<name>A0A3B1DSJ3_9ZZZZ</name>
<protein>
    <submittedName>
        <fullName evidence="1">Uncharacterized protein</fullName>
    </submittedName>
</protein>
<accession>A0A3B1DSJ3</accession>
<dbReference type="EMBL" id="UOYO01000020">
    <property type="protein sequence ID" value="VAY87078.1"/>
    <property type="molecule type" value="Genomic_DNA"/>
</dbReference>
<evidence type="ECO:0000313" key="1">
    <source>
        <dbReference type="EMBL" id="VAY87078.1"/>
    </source>
</evidence>
<organism evidence="1">
    <name type="scientific">hydrothermal vent metagenome</name>
    <dbReference type="NCBI Taxonomy" id="652676"/>
    <lineage>
        <taxon>unclassified sequences</taxon>
        <taxon>metagenomes</taxon>
        <taxon>ecological metagenomes</taxon>
    </lineage>
</organism>
<gene>
    <name evidence="1" type="ORF">MNB_ARC-1_657</name>
</gene>
<proteinExistence type="predicted"/>
<dbReference type="AlphaFoldDB" id="A0A3B1DSJ3"/>
<sequence length="46" mass="5393">MLEVNKKYSFKKITTRKSYKGLHKIEFIINGISFSKHSFELISTIS</sequence>
<reference evidence="1" key="1">
    <citation type="submission" date="2018-10" db="EMBL/GenBank/DDBJ databases">
        <authorList>
            <person name="Aoki K."/>
        </authorList>
    </citation>
    <scope>NUCLEOTIDE SEQUENCE</scope>
</reference>